<sequence>MADTPGQCNCVELQIGAAAYTFCVDIQLKMVVDSTIGANQRAAIRILTETPQDEEELALPEAMSIDEDDPALAMLFVSPHCSTILSQTCPVFWPNAGSMHHRHLRIDHVSTDVVTGGVLQRKFKLRNTAKSPKSRLLKQFHLQGWRKGDVNPPSVDLLVRFLGKVERWQRKGVISRKGPSSFRLADGKTCNASKFKKVRRASATLYTWGRNGTARGRGSLPTCGGPTPEITTRSSAAAPSAAQAPTSPAYAAQAPTSPSAAQEHGSPAVTQSAKSPGAATQQRRVQPPRKILPPERYGYKV</sequence>
<dbReference type="SUPFAM" id="SSF52799">
    <property type="entry name" value="(Phosphotyrosine protein) phosphatases II"/>
    <property type="match status" value="1"/>
</dbReference>
<evidence type="ECO:0000256" key="1">
    <source>
        <dbReference type="SAM" id="MobiDB-lite"/>
    </source>
</evidence>
<name>A0A9J6EPV5_RHIMP</name>
<feature type="compositionally biased region" description="Low complexity" evidence="1">
    <location>
        <begin position="234"/>
        <end position="262"/>
    </location>
</feature>
<proteinExistence type="predicted"/>
<keyword evidence="4" id="KW-1185">Reference proteome</keyword>
<reference evidence="3" key="1">
    <citation type="journal article" date="2020" name="Cell">
        <title>Large-Scale Comparative Analyses of Tick Genomes Elucidate Their Genetic Diversity and Vector Capacities.</title>
        <authorList>
            <consortium name="Tick Genome and Microbiome Consortium (TIGMIC)"/>
            <person name="Jia N."/>
            <person name="Wang J."/>
            <person name="Shi W."/>
            <person name="Du L."/>
            <person name="Sun Y."/>
            <person name="Zhan W."/>
            <person name="Jiang J.F."/>
            <person name="Wang Q."/>
            <person name="Zhang B."/>
            <person name="Ji P."/>
            <person name="Bell-Sakyi L."/>
            <person name="Cui X.M."/>
            <person name="Yuan T.T."/>
            <person name="Jiang B.G."/>
            <person name="Yang W.F."/>
            <person name="Lam T.T."/>
            <person name="Chang Q.C."/>
            <person name="Ding S.J."/>
            <person name="Wang X.J."/>
            <person name="Zhu J.G."/>
            <person name="Ruan X.D."/>
            <person name="Zhao L."/>
            <person name="Wei J.T."/>
            <person name="Ye R.Z."/>
            <person name="Que T.C."/>
            <person name="Du C.H."/>
            <person name="Zhou Y.H."/>
            <person name="Cheng J.X."/>
            <person name="Dai P.F."/>
            <person name="Guo W.B."/>
            <person name="Han X.H."/>
            <person name="Huang E.J."/>
            <person name="Li L.F."/>
            <person name="Wei W."/>
            <person name="Gao Y.C."/>
            <person name="Liu J.Z."/>
            <person name="Shao H.Z."/>
            <person name="Wang X."/>
            <person name="Wang C.C."/>
            <person name="Yang T.C."/>
            <person name="Huo Q.B."/>
            <person name="Li W."/>
            <person name="Chen H.Y."/>
            <person name="Chen S.E."/>
            <person name="Zhou L.G."/>
            <person name="Ni X.B."/>
            <person name="Tian J.H."/>
            <person name="Sheng Y."/>
            <person name="Liu T."/>
            <person name="Pan Y.S."/>
            <person name="Xia L.Y."/>
            <person name="Li J."/>
            <person name="Zhao F."/>
            <person name="Cao W.C."/>
        </authorList>
    </citation>
    <scope>NUCLEOTIDE SEQUENCE</scope>
    <source>
        <strain evidence="3">Rmic-2018</strain>
    </source>
</reference>
<gene>
    <name evidence="3" type="ORF">HPB51_016360</name>
</gene>
<feature type="domain" description="Tyrosine-protein phosphatase" evidence="2">
    <location>
        <begin position="36"/>
        <end position="187"/>
    </location>
</feature>
<dbReference type="AlphaFoldDB" id="A0A9J6EPV5"/>
<feature type="region of interest" description="Disordered" evidence="1">
    <location>
        <begin position="209"/>
        <end position="301"/>
    </location>
</feature>
<dbReference type="GO" id="GO:0004725">
    <property type="term" value="F:protein tyrosine phosphatase activity"/>
    <property type="evidence" value="ECO:0007669"/>
    <property type="project" value="InterPro"/>
</dbReference>
<dbReference type="VEuPathDB" id="VectorBase:LOC119180589"/>
<dbReference type="InterPro" id="IPR000242">
    <property type="entry name" value="PTP_cat"/>
</dbReference>
<dbReference type="Pfam" id="PF00102">
    <property type="entry name" value="Y_phosphatase"/>
    <property type="match status" value="1"/>
</dbReference>
<feature type="compositionally biased region" description="Polar residues" evidence="1">
    <location>
        <begin position="268"/>
        <end position="284"/>
    </location>
</feature>
<dbReference type="PROSITE" id="PS50055">
    <property type="entry name" value="TYR_PHOSPHATASE_PTP"/>
    <property type="match status" value="1"/>
</dbReference>
<dbReference type="EMBL" id="JABSTU010000003">
    <property type="protein sequence ID" value="KAH8036056.1"/>
    <property type="molecule type" value="Genomic_DNA"/>
</dbReference>
<organism evidence="3 4">
    <name type="scientific">Rhipicephalus microplus</name>
    <name type="common">Cattle tick</name>
    <name type="synonym">Boophilus microplus</name>
    <dbReference type="NCBI Taxonomy" id="6941"/>
    <lineage>
        <taxon>Eukaryota</taxon>
        <taxon>Metazoa</taxon>
        <taxon>Ecdysozoa</taxon>
        <taxon>Arthropoda</taxon>
        <taxon>Chelicerata</taxon>
        <taxon>Arachnida</taxon>
        <taxon>Acari</taxon>
        <taxon>Parasitiformes</taxon>
        <taxon>Ixodida</taxon>
        <taxon>Ixodoidea</taxon>
        <taxon>Ixodidae</taxon>
        <taxon>Rhipicephalinae</taxon>
        <taxon>Rhipicephalus</taxon>
        <taxon>Boophilus</taxon>
    </lineage>
</organism>
<evidence type="ECO:0000313" key="3">
    <source>
        <dbReference type="EMBL" id="KAH8036056.1"/>
    </source>
</evidence>
<evidence type="ECO:0000313" key="4">
    <source>
        <dbReference type="Proteomes" id="UP000821866"/>
    </source>
</evidence>
<comment type="caution">
    <text evidence="3">The sequence shown here is derived from an EMBL/GenBank/DDBJ whole genome shotgun (WGS) entry which is preliminary data.</text>
</comment>
<evidence type="ECO:0000259" key="2">
    <source>
        <dbReference type="PROSITE" id="PS50055"/>
    </source>
</evidence>
<dbReference type="Proteomes" id="UP000821866">
    <property type="component" value="Chromosome 11"/>
</dbReference>
<reference evidence="3" key="2">
    <citation type="submission" date="2021-09" db="EMBL/GenBank/DDBJ databases">
        <authorList>
            <person name="Jia N."/>
            <person name="Wang J."/>
            <person name="Shi W."/>
            <person name="Du L."/>
            <person name="Sun Y."/>
            <person name="Zhan W."/>
            <person name="Jiang J."/>
            <person name="Wang Q."/>
            <person name="Zhang B."/>
            <person name="Ji P."/>
            <person name="Sakyi L.B."/>
            <person name="Cui X."/>
            <person name="Yuan T."/>
            <person name="Jiang B."/>
            <person name="Yang W."/>
            <person name="Lam T.T.-Y."/>
            <person name="Chang Q."/>
            <person name="Ding S."/>
            <person name="Wang X."/>
            <person name="Zhu J."/>
            <person name="Ruan X."/>
            <person name="Zhao L."/>
            <person name="Wei J."/>
            <person name="Que T."/>
            <person name="Du C."/>
            <person name="Cheng J."/>
            <person name="Dai P."/>
            <person name="Han X."/>
            <person name="Huang E."/>
            <person name="Gao Y."/>
            <person name="Liu J."/>
            <person name="Shao H."/>
            <person name="Ye R."/>
            <person name="Li L."/>
            <person name="Wei W."/>
            <person name="Wang X."/>
            <person name="Wang C."/>
            <person name="Huo Q."/>
            <person name="Li W."/>
            <person name="Guo W."/>
            <person name="Chen H."/>
            <person name="Chen S."/>
            <person name="Zhou L."/>
            <person name="Zhou L."/>
            <person name="Ni X."/>
            <person name="Tian J."/>
            <person name="Zhou Y."/>
            <person name="Sheng Y."/>
            <person name="Liu T."/>
            <person name="Pan Y."/>
            <person name="Xia L."/>
            <person name="Li J."/>
            <person name="Zhao F."/>
            <person name="Cao W."/>
        </authorList>
    </citation>
    <scope>NUCLEOTIDE SEQUENCE</scope>
    <source>
        <strain evidence="3">Rmic-2018</strain>
        <tissue evidence="3">Larvae</tissue>
    </source>
</reference>
<accession>A0A9J6EPV5</accession>
<dbReference type="Gene3D" id="3.90.190.10">
    <property type="entry name" value="Protein tyrosine phosphatase superfamily"/>
    <property type="match status" value="1"/>
</dbReference>
<protein>
    <recommendedName>
        <fullName evidence="2">Tyrosine-protein phosphatase domain-containing protein</fullName>
    </recommendedName>
</protein>
<dbReference type="InterPro" id="IPR029021">
    <property type="entry name" value="Prot-tyrosine_phosphatase-like"/>
</dbReference>